<comment type="caution">
    <text evidence="3">The sequence shown here is derived from an EMBL/GenBank/DDBJ whole genome shotgun (WGS) entry which is preliminary data.</text>
</comment>
<dbReference type="GO" id="GO:0030246">
    <property type="term" value="F:carbohydrate binding"/>
    <property type="evidence" value="ECO:0007669"/>
    <property type="project" value="InterPro"/>
</dbReference>
<keyword evidence="4" id="KW-1185">Reference proteome</keyword>
<dbReference type="InterPro" id="IPR019028">
    <property type="entry name" value="CBM_49"/>
</dbReference>
<evidence type="ECO:0000256" key="1">
    <source>
        <dbReference type="SAM" id="SignalP"/>
    </source>
</evidence>
<evidence type="ECO:0000313" key="3">
    <source>
        <dbReference type="EMBL" id="KAF2076160.1"/>
    </source>
</evidence>
<keyword evidence="1" id="KW-0732">Signal</keyword>
<organism evidence="3 4">
    <name type="scientific">Polysphondylium violaceum</name>
    <dbReference type="NCBI Taxonomy" id="133409"/>
    <lineage>
        <taxon>Eukaryota</taxon>
        <taxon>Amoebozoa</taxon>
        <taxon>Evosea</taxon>
        <taxon>Eumycetozoa</taxon>
        <taxon>Dictyostelia</taxon>
        <taxon>Dictyosteliales</taxon>
        <taxon>Dictyosteliaceae</taxon>
        <taxon>Polysphondylium</taxon>
    </lineage>
</organism>
<dbReference type="EMBL" id="AJWJ01000070">
    <property type="protein sequence ID" value="KAF2076160.1"/>
    <property type="molecule type" value="Genomic_DNA"/>
</dbReference>
<dbReference type="Proteomes" id="UP000695562">
    <property type="component" value="Unassembled WGS sequence"/>
</dbReference>
<accession>A0A8J4PZ72</accession>
<dbReference type="PROSITE" id="PS51257">
    <property type="entry name" value="PROKAR_LIPOPROTEIN"/>
    <property type="match status" value="1"/>
</dbReference>
<proteinExistence type="predicted"/>
<gene>
    <name evidence="3" type="ORF">CYY_002513</name>
</gene>
<dbReference type="PANTHER" id="PTHR36560">
    <property type="entry name" value="CELLULOSE-BINDING DOMAIN-CONTAINING PROTEIN"/>
    <property type="match status" value="1"/>
</dbReference>
<sequence length="128" mass="14125">MFFKQFCALFVALALISCTLAAEMSMTQSLSAAWKDGDKDFSMWEVTATNVCGKTIRDAVFVAESNFNLRNVTGNDIWGVEPTSKVNRFHFPAYISERGIAHNASIKFGYVNKGTASATFSICEVQTM</sequence>
<dbReference type="SMART" id="SM01063">
    <property type="entry name" value="CBM49"/>
    <property type="match status" value="1"/>
</dbReference>
<dbReference type="PANTHER" id="PTHR36560:SF1">
    <property type="entry name" value="CELLULOSE-BINDING DOMAIN-CONTAINING PROTEIN"/>
    <property type="match status" value="1"/>
</dbReference>
<dbReference type="Pfam" id="PF09478">
    <property type="entry name" value="CBM49"/>
    <property type="match status" value="1"/>
</dbReference>
<evidence type="ECO:0000313" key="4">
    <source>
        <dbReference type="Proteomes" id="UP000695562"/>
    </source>
</evidence>
<protein>
    <recommendedName>
        <fullName evidence="2">Carbohydrate binding domain-containing protein</fullName>
    </recommendedName>
</protein>
<evidence type="ECO:0000259" key="2">
    <source>
        <dbReference type="SMART" id="SM01063"/>
    </source>
</evidence>
<feature type="domain" description="Carbohydrate binding" evidence="2">
    <location>
        <begin position="24"/>
        <end position="115"/>
    </location>
</feature>
<feature type="chain" id="PRO_5035149274" description="Carbohydrate binding domain-containing protein" evidence="1">
    <location>
        <begin position="22"/>
        <end position="128"/>
    </location>
</feature>
<reference evidence="3" key="1">
    <citation type="submission" date="2020-01" db="EMBL/GenBank/DDBJ databases">
        <title>Development of genomics and gene disruption for Polysphondylium violaceum indicates a role for the polyketide synthase stlB in stalk morphogenesis.</title>
        <authorList>
            <person name="Narita B."/>
            <person name="Kawabe Y."/>
            <person name="Kin K."/>
            <person name="Saito T."/>
            <person name="Gibbs R."/>
            <person name="Kuspa A."/>
            <person name="Muzny D."/>
            <person name="Queller D."/>
            <person name="Richards S."/>
            <person name="Strassman J."/>
            <person name="Sucgang R."/>
            <person name="Worley K."/>
            <person name="Schaap P."/>
        </authorList>
    </citation>
    <scope>NUCLEOTIDE SEQUENCE</scope>
    <source>
        <strain evidence="3">QSvi11</strain>
    </source>
</reference>
<name>A0A8J4PZ72_9MYCE</name>
<dbReference type="AlphaFoldDB" id="A0A8J4PZ72"/>
<dbReference type="OrthoDB" id="22210at2759"/>
<feature type="signal peptide" evidence="1">
    <location>
        <begin position="1"/>
        <end position="21"/>
    </location>
</feature>